<gene>
    <name evidence="6" type="primary">AVO1</name>
    <name evidence="6" type="ORF">FIM1_4153</name>
</gene>
<dbReference type="InterPro" id="IPR031313">
    <property type="entry name" value="Sin1_PH_dom"/>
</dbReference>
<feature type="compositionally biased region" description="Polar residues" evidence="2">
    <location>
        <begin position="490"/>
        <end position="532"/>
    </location>
</feature>
<feature type="domain" description="AVO1/Sin1 ubiquitin-like" evidence="5">
    <location>
        <begin position="779"/>
        <end position="868"/>
    </location>
</feature>
<dbReference type="Pfam" id="PF16979">
    <property type="entry name" value="SIN1_PH"/>
    <property type="match status" value="1"/>
</dbReference>
<evidence type="ECO:0000313" key="7">
    <source>
        <dbReference type="Proteomes" id="UP000422736"/>
    </source>
</evidence>
<feature type="compositionally biased region" description="Basic and acidic residues" evidence="2">
    <location>
        <begin position="563"/>
        <end position="577"/>
    </location>
</feature>
<dbReference type="PANTHER" id="PTHR13335:SF1">
    <property type="entry name" value="TARGET OF RAPAMYCIN COMPLEX 2 SUBUNIT MAPKAP1"/>
    <property type="match status" value="1"/>
</dbReference>
<feature type="compositionally biased region" description="Basic residues" evidence="2">
    <location>
        <begin position="533"/>
        <end position="546"/>
    </location>
</feature>
<feature type="region of interest" description="Disordered" evidence="2">
    <location>
        <begin position="286"/>
        <end position="327"/>
    </location>
</feature>
<feature type="compositionally biased region" description="Basic and acidic residues" evidence="2">
    <location>
        <begin position="900"/>
        <end position="917"/>
    </location>
</feature>
<evidence type="ECO:0000256" key="1">
    <source>
        <dbReference type="ARBA" id="ARBA00009407"/>
    </source>
</evidence>
<feature type="compositionally biased region" description="Low complexity" evidence="2">
    <location>
        <begin position="428"/>
        <end position="438"/>
    </location>
</feature>
<comment type="similarity">
    <text evidence="1">Belongs to the SIN1 family.</text>
</comment>
<evidence type="ECO:0000259" key="4">
    <source>
        <dbReference type="Pfam" id="PF16979"/>
    </source>
</evidence>
<dbReference type="EMBL" id="CP015059">
    <property type="protein sequence ID" value="QGN17421.1"/>
    <property type="molecule type" value="Genomic_DNA"/>
</dbReference>
<dbReference type="Gene3D" id="2.30.29.30">
    <property type="entry name" value="Pleckstrin-homology domain (PH domain)/Phosphotyrosine-binding domain (PTB)"/>
    <property type="match status" value="1"/>
</dbReference>
<accession>A0ABX6F052</accession>
<dbReference type="Pfam" id="PF16978">
    <property type="entry name" value="CRIM"/>
    <property type="match status" value="1"/>
</dbReference>
<evidence type="ECO:0000259" key="5">
    <source>
        <dbReference type="Pfam" id="PF23164"/>
    </source>
</evidence>
<dbReference type="Pfam" id="PF23164">
    <property type="entry name" value="UBL_AVO1"/>
    <property type="match status" value="1"/>
</dbReference>
<proteinExistence type="inferred from homology"/>
<feature type="region of interest" description="Disordered" evidence="2">
    <location>
        <begin position="353"/>
        <end position="376"/>
    </location>
</feature>
<name>A0ABX6F052_KLUMA</name>
<feature type="domain" description="CRIM" evidence="3">
    <location>
        <begin position="586"/>
        <end position="731"/>
    </location>
</feature>
<dbReference type="InterPro" id="IPR008828">
    <property type="entry name" value="Sin1/Avo1"/>
</dbReference>
<protein>
    <submittedName>
        <fullName evidence="6">Target of rapamycin complex 2 subunit AVO1</fullName>
    </submittedName>
</protein>
<reference evidence="6 7" key="1">
    <citation type="submission" date="2016-03" db="EMBL/GenBank/DDBJ databases">
        <title>How can Kluyveromyces marxianus grow so fast - potential evolutionary course in Saccharomyces Complex revealed by comparative genomics.</title>
        <authorList>
            <person name="Mo W."/>
            <person name="Lu W."/>
            <person name="Yang X."/>
            <person name="Qi J."/>
            <person name="Lv H."/>
        </authorList>
    </citation>
    <scope>NUCLEOTIDE SEQUENCE [LARGE SCALE GENOMIC DNA]</scope>
    <source>
        <strain evidence="6 7">FIM1</strain>
    </source>
</reference>
<evidence type="ECO:0000256" key="2">
    <source>
        <dbReference type="SAM" id="MobiDB-lite"/>
    </source>
</evidence>
<dbReference type="InterPro" id="IPR056385">
    <property type="entry name" value="UBL_AVO1/Sin1"/>
</dbReference>
<feature type="region of interest" description="Disordered" evidence="2">
    <location>
        <begin position="487"/>
        <end position="587"/>
    </location>
</feature>
<feature type="domain" description="SIN1-type PH" evidence="4">
    <location>
        <begin position="981"/>
        <end position="1084"/>
    </location>
</feature>
<dbReference type="InterPro" id="IPR011993">
    <property type="entry name" value="PH-like_dom_sf"/>
</dbReference>
<feature type="region of interest" description="Disordered" evidence="2">
    <location>
        <begin position="98"/>
        <end position="172"/>
    </location>
</feature>
<feature type="region of interest" description="Disordered" evidence="2">
    <location>
        <begin position="416"/>
        <end position="452"/>
    </location>
</feature>
<dbReference type="Gene3D" id="3.10.20.90">
    <property type="entry name" value="Phosphatidylinositol 3-kinase Catalytic Subunit, Chain A, domain 1"/>
    <property type="match status" value="1"/>
</dbReference>
<organism evidence="6 7">
    <name type="scientific">Kluyveromyces marxianus</name>
    <name type="common">Yeast</name>
    <name type="synonym">Candida kefyr</name>
    <dbReference type="NCBI Taxonomy" id="4911"/>
    <lineage>
        <taxon>Eukaryota</taxon>
        <taxon>Fungi</taxon>
        <taxon>Dikarya</taxon>
        <taxon>Ascomycota</taxon>
        <taxon>Saccharomycotina</taxon>
        <taxon>Saccharomycetes</taxon>
        <taxon>Saccharomycetales</taxon>
        <taxon>Saccharomycetaceae</taxon>
        <taxon>Kluyveromyces</taxon>
    </lineage>
</organism>
<evidence type="ECO:0000259" key="3">
    <source>
        <dbReference type="Pfam" id="PF16978"/>
    </source>
</evidence>
<feature type="compositionally biased region" description="Polar residues" evidence="2">
    <location>
        <begin position="294"/>
        <end position="306"/>
    </location>
</feature>
<dbReference type="Proteomes" id="UP000422736">
    <property type="component" value="Chromosome 6"/>
</dbReference>
<dbReference type="InterPro" id="IPR031567">
    <property type="entry name" value="CRIM_dom"/>
</dbReference>
<dbReference type="PANTHER" id="PTHR13335">
    <property type="entry name" value="TARGET OF RAPAMYCIN COMPLEX 2 SUBUNIT MAPKAP1"/>
    <property type="match status" value="1"/>
</dbReference>
<sequence length="1091" mass="122549">MDVEVTINKLRARFLKQSSEKDQLNRIIKPYGEINDTVLQLYKGDDGCNLLQSLDSPPIAGSYIKQSRATGNYISGTGSKLFSNSNNNTMVSLVEEEEEGLGLRPNPSIMKVPSVKKNNSSPDISEKSRSRTQSIIADTSSLKNKMVHSLHRRGSDLSLQRSTSRASEKLKTVKKSGLRLSRLFRSSSNASKDSKGSGAGKAIFISGRSRAGSLKKPALNLYDHFLYTHEGLNNLEDDDDDDDDKYEYDKGAVVNFFGKEKRNNNSSSSLTLDEKAKSAKRNTFLENFPLNPHNILQSSDTVGSNDSGEKRNKVNKVQNKKNKQNENTALTAAAAAAAENDTTSSYIESYLNQPDLKPFDQPNEISTSSPSKLRGISSHLNDRVSVSNFNSPNLLIDGDDESNGIHDDVSSYGESLLDSDFSGDDFESSQVPSSELSSMTFDSHDIPSNSIPQSRTMAMYHSADESKLDNELDKATKLLHMANRAHREVLSQSVPKDAATNSSKRTLSSSQSEQRANGSTHHRNSGSTTFSNRSRHLKPINGHRRTSSNLTETSIDEDDEVDDSKQEEPELVIEKVDVPSSKNKSESALSAMFNKDKVTQMNPLEYFSGVSAVKELPRNSLKLDVYIQDSKAYKRKPFTIAVKKSATVFEVLGYSLYCYSTEFKPPDSTGELSPDEIVNPNYFTLKIVDEDGEPFEDNFGVLERTQKIDTVFDNEVVICHVTSDEQFKMNEKETPLPAVMKDTGVVQEPPDNSPHINQLSYYKSILPANSLQPSNTGSNIVTIKVFLYPNLNPQFNFTNIKVPVSSKINEILVSYCKLKNLDPSDYVLKLENRDLILDLNDYITSLDGNYKLEVLKKRDARTKKFDRMKATNQPVLQTIQSTELTPLTLTMANDNRFMQKNREDEEAKEAVKEETGEGKTTSTTKSLFNMSKHNHTSSASGFFKLKNTSKTSLKSGKLGVTSKRSSSISGNTSYKDLFTGSYYKYKVWRRQQMSFINKHERTLVIDGDYVYISGPDGDLNWTHENVKTKSFHVSQITLVKRSKRVPEYFKIFVHRPDRERRYYFEAVSAEECVEIITRLQNLIRVYRMNQR</sequence>
<feature type="compositionally biased region" description="Polar residues" evidence="2">
    <location>
        <begin position="131"/>
        <end position="143"/>
    </location>
</feature>
<keyword evidence="7" id="KW-1185">Reference proteome</keyword>
<feature type="region of interest" description="Disordered" evidence="2">
    <location>
        <begin position="900"/>
        <end position="928"/>
    </location>
</feature>
<evidence type="ECO:0000313" key="6">
    <source>
        <dbReference type="EMBL" id="QGN17421.1"/>
    </source>
</evidence>